<evidence type="ECO:0000313" key="3">
    <source>
        <dbReference type="Proteomes" id="UP001054837"/>
    </source>
</evidence>
<accession>A0AAV4P2K3</accession>
<proteinExistence type="predicted"/>
<reference evidence="2 3" key="1">
    <citation type="submission" date="2021-06" db="EMBL/GenBank/DDBJ databases">
        <title>Caerostris darwini draft genome.</title>
        <authorList>
            <person name="Kono N."/>
            <person name="Arakawa K."/>
        </authorList>
    </citation>
    <scope>NUCLEOTIDE SEQUENCE [LARGE SCALE GENOMIC DNA]</scope>
</reference>
<keyword evidence="3" id="KW-1185">Reference proteome</keyword>
<comment type="caution">
    <text evidence="2">The sequence shown here is derived from an EMBL/GenBank/DDBJ whole genome shotgun (WGS) entry which is preliminary data.</text>
</comment>
<gene>
    <name evidence="2" type="ORF">CDAR_389691</name>
</gene>
<dbReference type="Proteomes" id="UP001054837">
    <property type="component" value="Unassembled WGS sequence"/>
</dbReference>
<name>A0AAV4P2K3_9ARAC</name>
<sequence length="70" mass="7834">MFGRDQLNCRKLEGLKFRATPPATPHGQADLEEGNKGSSPLHVQTDVKYAYEPRFCSTQIQTEAKSILNL</sequence>
<dbReference type="EMBL" id="BPLQ01002273">
    <property type="protein sequence ID" value="GIX90788.1"/>
    <property type="molecule type" value="Genomic_DNA"/>
</dbReference>
<evidence type="ECO:0000313" key="2">
    <source>
        <dbReference type="EMBL" id="GIX90788.1"/>
    </source>
</evidence>
<dbReference type="AlphaFoldDB" id="A0AAV4P2K3"/>
<feature type="region of interest" description="Disordered" evidence="1">
    <location>
        <begin position="16"/>
        <end position="39"/>
    </location>
</feature>
<protein>
    <submittedName>
        <fullName evidence="2">Uncharacterized protein</fullName>
    </submittedName>
</protein>
<organism evidence="2 3">
    <name type="scientific">Caerostris darwini</name>
    <dbReference type="NCBI Taxonomy" id="1538125"/>
    <lineage>
        <taxon>Eukaryota</taxon>
        <taxon>Metazoa</taxon>
        <taxon>Ecdysozoa</taxon>
        <taxon>Arthropoda</taxon>
        <taxon>Chelicerata</taxon>
        <taxon>Arachnida</taxon>
        <taxon>Araneae</taxon>
        <taxon>Araneomorphae</taxon>
        <taxon>Entelegynae</taxon>
        <taxon>Araneoidea</taxon>
        <taxon>Araneidae</taxon>
        <taxon>Caerostris</taxon>
    </lineage>
</organism>
<evidence type="ECO:0000256" key="1">
    <source>
        <dbReference type="SAM" id="MobiDB-lite"/>
    </source>
</evidence>